<dbReference type="GO" id="GO:0051286">
    <property type="term" value="C:cell tip"/>
    <property type="evidence" value="ECO:0007669"/>
    <property type="project" value="UniProtKB-ARBA"/>
</dbReference>
<dbReference type="InterPro" id="IPR017441">
    <property type="entry name" value="Protein_kinase_ATP_BS"/>
</dbReference>
<dbReference type="InterPro" id="IPR000961">
    <property type="entry name" value="AGC-kinase_C"/>
</dbReference>
<evidence type="ECO:0000256" key="6">
    <source>
        <dbReference type="ARBA" id="ARBA00022777"/>
    </source>
</evidence>
<evidence type="ECO:0000256" key="10">
    <source>
        <dbReference type="ARBA" id="ARBA00047899"/>
    </source>
</evidence>
<dbReference type="SUPFAM" id="SSF56112">
    <property type="entry name" value="Protein kinase-like (PK-like)"/>
    <property type="match status" value="1"/>
</dbReference>
<dbReference type="InterPro" id="IPR000719">
    <property type="entry name" value="Prot_kinase_dom"/>
</dbReference>
<dbReference type="InterPro" id="IPR050839">
    <property type="entry name" value="Rho-assoc_Ser/Thr_Kinase"/>
</dbReference>
<keyword evidence="2 13" id="KW-0723">Serine/threonine-protein kinase</keyword>
<dbReference type="Pfam" id="PF00069">
    <property type="entry name" value="Pkinase"/>
    <property type="match status" value="2"/>
</dbReference>
<dbReference type="PROSITE" id="PS00108">
    <property type="entry name" value="PROTEIN_KINASE_ST"/>
    <property type="match status" value="1"/>
</dbReference>
<protein>
    <recommendedName>
        <fullName evidence="9">Serine/threonine-protein kinase CBK1</fullName>
        <ecNumber evidence="1">2.7.11.1</ecNumber>
    </recommendedName>
</protein>
<dbReference type="EC" id="2.7.11.1" evidence="1"/>
<evidence type="ECO:0000256" key="9">
    <source>
        <dbReference type="ARBA" id="ARBA00039662"/>
    </source>
</evidence>
<feature type="region of interest" description="Disordered" evidence="14">
    <location>
        <begin position="70"/>
        <end position="89"/>
    </location>
</feature>
<evidence type="ECO:0000256" key="12">
    <source>
        <dbReference type="PROSITE-ProRule" id="PRU10141"/>
    </source>
</evidence>
<evidence type="ECO:0000256" key="8">
    <source>
        <dbReference type="ARBA" id="ARBA00038271"/>
    </source>
</evidence>
<dbReference type="InterPro" id="IPR008271">
    <property type="entry name" value="Ser/Thr_kinase_AS"/>
</dbReference>
<dbReference type="EMBL" id="CP119881">
    <property type="protein sequence ID" value="WFD36882.1"/>
    <property type="molecule type" value="Genomic_DNA"/>
</dbReference>
<feature type="binding site" evidence="12">
    <location>
        <position position="150"/>
    </location>
    <ligand>
        <name>ATP</name>
        <dbReference type="ChEBI" id="CHEBI:30616"/>
    </ligand>
</feature>
<dbReference type="FunFam" id="1.10.510.10:FF:000828">
    <property type="entry name" value="Serine/threonine-protein kinase CBK1"/>
    <property type="match status" value="1"/>
</dbReference>
<evidence type="ECO:0000259" key="15">
    <source>
        <dbReference type="PROSITE" id="PS50011"/>
    </source>
</evidence>
<dbReference type="FunFam" id="3.30.200.20:FF:000192">
    <property type="entry name" value="Serine/threonine-protein kinase cot-1"/>
    <property type="match status" value="1"/>
</dbReference>
<feature type="compositionally biased region" description="Polar residues" evidence="14">
    <location>
        <begin position="29"/>
        <end position="44"/>
    </location>
</feature>
<dbReference type="PROSITE" id="PS00107">
    <property type="entry name" value="PROTEIN_KINASE_ATP"/>
    <property type="match status" value="1"/>
</dbReference>
<evidence type="ECO:0000256" key="11">
    <source>
        <dbReference type="ARBA" id="ARBA00048679"/>
    </source>
</evidence>
<keyword evidence="18" id="KW-1185">Reference proteome</keyword>
<dbReference type="PROSITE" id="PS51285">
    <property type="entry name" value="AGC_KINASE_CTER"/>
    <property type="match status" value="1"/>
</dbReference>
<dbReference type="SMART" id="SM00220">
    <property type="entry name" value="S_TKc"/>
    <property type="match status" value="1"/>
</dbReference>
<keyword evidence="7 12" id="KW-0067">ATP-binding</keyword>
<comment type="similarity">
    <text evidence="8">Belongs to the protein kinase superfamily. STE Ser/Thr protein kinase family. COT1 subfamily.</text>
</comment>
<comment type="catalytic activity">
    <reaction evidence="10">
        <text>L-threonyl-[protein] + ATP = O-phospho-L-threonyl-[protein] + ADP + H(+)</text>
        <dbReference type="Rhea" id="RHEA:46608"/>
        <dbReference type="Rhea" id="RHEA-COMP:11060"/>
        <dbReference type="Rhea" id="RHEA-COMP:11605"/>
        <dbReference type="ChEBI" id="CHEBI:15378"/>
        <dbReference type="ChEBI" id="CHEBI:30013"/>
        <dbReference type="ChEBI" id="CHEBI:30616"/>
        <dbReference type="ChEBI" id="CHEBI:61977"/>
        <dbReference type="ChEBI" id="CHEBI:456216"/>
        <dbReference type="EC" id="2.7.11.1"/>
    </reaction>
</comment>
<dbReference type="PROSITE" id="PS50011">
    <property type="entry name" value="PROTEIN_KINASE_DOM"/>
    <property type="match status" value="1"/>
</dbReference>
<dbReference type="GO" id="GO:0000920">
    <property type="term" value="P:septum digestion after cytokinesis"/>
    <property type="evidence" value="ECO:0007669"/>
    <property type="project" value="UniProtKB-ARBA"/>
</dbReference>
<keyword evidence="5 12" id="KW-0547">Nucleotide-binding</keyword>
<keyword evidence="4" id="KW-0808">Transferase</keyword>
<proteinExistence type="inferred from homology"/>
<evidence type="ECO:0000256" key="5">
    <source>
        <dbReference type="ARBA" id="ARBA00022741"/>
    </source>
</evidence>
<feature type="region of interest" description="Disordered" evidence="14">
    <location>
        <begin position="16"/>
        <end position="44"/>
    </location>
</feature>
<dbReference type="Gene3D" id="3.30.200.20">
    <property type="entry name" value="Phosphorylase Kinase, domain 1"/>
    <property type="match status" value="1"/>
</dbReference>
<reference evidence="17" key="1">
    <citation type="submission" date="2023-03" db="EMBL/GenBank/DDBJ databases">
        <title>Mating type loci evolution in Malassezia.</title>
        <authorList>
            <person name="Coelho M.A."/>
        </authorList>
    </citation>
    <scope>NUCLEOTIDE SEQUENCE</scope>
    <source>
        <strain evidence="17">CBS 11721</strain>
    </source>
</reference>
<dbReference type="GO" id="GO:0004674">
    <property type="term" value="F:protein serine/threonine kinase activity"/>
    <property type="evidence" value="ECO:0007669"/>
    <property type="project" value="UniProtKB-KW"/>
</dbReference>
<organism evidence="17 18">
    <name type="scientific">Malassezia cuniculi</name>
    <dbReference type="NCBI Taxonomy" id="948313"/>
    <lineage>
        <taxon>Eukaryota</taxon>
        <taxon>Fungi</taxon>
        <taxon>Dikarya</taxon>
        <taxon>Basidiomycota</taxon>
        <taxon>Ustilaginomycotina</taxon>
        <taxon>Malasseziomycetes</taxon>
        <taxon>Malasseziales</taxon>
        <taxon>Malasseziaceae</taxon>
        <taxon>Malassezia</taxon>
    </lineage>
</organism>
<accession>A0AAF0J7Q5</accession>
<name>A0AAF0J7Q5_9BASI</name>
<sequence length="494" mass="55941">MDQYGTSVEVSLSNAQMAAAQGVQPGEPSGSSFERNPAHMSSASLEAARNAKLRLEHYYRIAVEQAVERSQRRAETEKRITNPQDGVPLSDERKTRILSQLGRRETNYLRLRRTRLGLADFRTVKVIGKGSFGEVRVVQKVDTGKIYAMKTLRKSEMLKKDQLAHVRAERDVLAESNSPWVVQLYYSFQDTAYLYLLMEFLPGGDLMTMLIKYDTFSEDVTRFYIAECVLALEHIHQLGFIHRDVKPDNILIDSKGHIKLSDFGLSTGFHKQHDSAYYQKLLEDPAKSTTVSGNTGTVNSITLTLSSKDQIATWKANRRKLAYSTVGTPDYIAPEIFLQQGYGNECDWWSLGTIMFECLCGYPPFCSDNAHDTYRKILAWRETLQFPDDIHLSPEAEDMIRRLISAPEGRLGRNGAQEIKDHPFFAGVDWSTIRRIDAPFVPQLQSVTDTSYFPTEDYQDIPDIPAGAETHVGSKDLAFLGYTFRRYEANEGAL</sequence>
<feature type="domain" description="Protein kinase" evidence="15">
    <location>
        <begin position="121"/>
        <end position="425"/>
    </location>
</feature>
<evidence type="ECO:0000259" key="16">
    <source>
        <dbReference type="PROSITE" id="PS51285"/>
    </source>
</evidence>
<dbReference type="PANTHER" id="PTHR22988">
    <property type="entry name" value="MYOTONIC DYSTROPHY S/T KINASE-RELATED"/>
    <property type="match status" value="1"/>
</dbReference>
<evidence type="ECO:0000256" key="1">
    <source>
        <dbReference type="ARBA" id="ARBA00012513"/>
    </source>
</evidence>
<keyword evidence="3" id="KW-0597">Phosphoprotein</keyword>
<dbReference type="Proteomes" id="UP001219933">
    <property type="component" value="Chromosome 5"/>
</dbReference>
<keyword evidence="6 17" id="KW-0418">Kinase</keyword>
<dbReference type="SMART" id="SM00133">
    <property type="entry name" value="S_TK_X"/>
    <property type="match status" value="1"/>
</dbReference>
<dbReference type="GO" id="GO:0007163">
    <property type="term" value="P:establishment or maintenance of cell polarity"/>
    <property type="evidence" value="ECO:0007669"/>
    <property type="project" value="UniProtKB-ARBA"/>
</dbReference>
<evidence type="ECO:0000256" key="13">
    <source>
        <dbReference type="RuleBase" id="RU000304"/>
    </source>
</evidence>
<evidence type="ECO:0000256" key="2">
    <source>
        <dbReference type="ARBA" id="ARBA00022527"/>
    </source>
</evidence>
<evidence type="ECO:0000256" key="4">
    <source>
        <dbReference type="ARBA" id="ARBA00022679"/>
    </source>
</evidence>
<dbReference type="Gene3D" id="1.10.510.10">
    <property type="entry name" value="Transferase(Phosphotransferase) domain 1"/>
    <property type="match status" value="1"/>
</dbReference>
<dbReference type="AlphaFoldDB" id="A0AAF0J7Q5"/>
<dbReference type="GO" id="GO:0005524">
    <property type="term" value="F:ATP binding"/>
    <property type="evidence" value="ECO:0007669"/>
    <property type="project" value="UniProtKB-UniRule"/>
</dbReference>
<feature type="domain" description="AGC-kinase C-terminal" evidence="16">
    <location>
        <begin position="426"/>
        <end position="494"/>
    </location>
</feature>
<dbReference type="FunFam" id="1.10.510.10:FF:000086">
    <property type="entry name" value="Non-specific serine/threonine protein kinase"/>
    <property type="match status" value="1"/>
</dbReference>
<comment type="catalytic activity">
    <reaction evidence="11">
        <text>L-seryl-[protein] + ATP = O-phospho-L-seryl-[protein] + ADP + H(+)</text>
        <dbReference type="Rhea" id="RHEA:17989"/>
        <dbReference type="Rhea" id="RHEA-COMP:9863"/>
        <dbReference type="Rhea" id="RHEA-COMP:11604"/>
        <dbReference type="ChEBI" id="CHEBI:15378"/>
        <dbReference type="ChEBI" id="CHEBI:29999"/>
        <dbReference type="ChEBI" id="CHEBI:30616"/>
        <dbReference type="ChEBI" id="CHEBI:83421"/>
        <dbReference type="ChEBI" id="CHEBI:456216"/>
        <dbReference type="EC" id="2.7.11.1"/>
    </reaction>
</comment>
<feature type="compositionally biased region" description="Basic and acidic residues" evidence="14">
    <location>
        <begin position="70"/>
        <end position="80"/>
    </location>
</feature>
<evidence type="ECO:0000256" key="14">
    <source>
        <dbReference type="SAM" id="MobiDB-lite"/>
    </source>
</evidence>
<gene>
    <name evidence="17" type="primary">CBK1</name>
    <name evidence="17" type="ORF">MCUN1_003773</name>
</gene>
<evidence type="ECO:0000256" key="7">
    <source>
        <dbReference type="ARBA" id="ARBA00022840"/>
    </source>
</evidence>
<dbReference type="InterPro" id="IPR011009">
    <property type="entry name" value="Kinase-like_dom_sf"/>
</dbReference>
<evidence type="ECO:0000313" key="17">
    <source>
        <dbReference type="EMBL" id="WFD36882.1"/>
    </source>
</evidence>
<dbReference type="GO" id="GO:0005935">
    <property type="term" value="C:cellular bud neck"/>
    <property type="evidence" value="ECO:0007669"/>
    <property type="project" value="UniProtKB-ARBA"/>
</dbReference>
<dbReference type="GO" id="GO:0005938">
    <property type="term" value="C:cell cortex"/>
    <property type="evidence" value="ECO:0007669"/>
    <property type="project" value="UniProtKB-ARBA"/>
</dbReference>
<evidence type="ECO:0000256" key="3">
    <source>
        <dbReference type="ARBA" id="ARBA00022553"/>
    </source>
</evidence>
<evidence type="ECO:0000313" key="18">
    <source>
        <dbReference type="Proteomes" id="UP001219933"/>
    </source>
</evidence>